<dbReference type="GO" id="GO:0006352">
    <property type="term" value="P:DNA-templated transcription initiation"/>
    <property type="evidence" value="ECO:0007669"/>
    <property type="project" value="InterPro"/>
</dbReference>
<dbReference type="KEGG" id="atl:Athai_38470"/>
<dbReference type="AlphaFoldDB" id="A0A7R7DR99"/>
<feature type="domain" description="RNA polymerase sigma factor 70 region 4 type 2" evidence="7">
    <location>
        <begin position="102"/>
        <end position="154"/>
    </location>
</feature>
<organism evidence="8 9">
    <name type="scientific">Actinocatenispora thailandica</name>
    <dbReference type="NCBI Taxonomy" id="227318"/>
    <lineage>
        <taxon>Bacteria</taxon>
        <taxon>Bacillati</taxon>
        <taxon>Actinomycetota</taxon>
        <taxon>Actinomycetes</taxon>
        <taxon>Micromonosporales</taxon>
        <taxon>Micromonosporaceae</taxon>
        <taxon>Actinocatenispora</taxon>
    </lineage>
</organism>
<dbReference type="PANTHER" id="PTHR43133:SF50">
    <property type="entry name" value="ECF RNA POLYMERASE SIGMA FACTOR SIGM"/>
    <property type="match status" value="1"/>
</dbReference>
<dbReference type="InterPro" id="IPR013324">
    <property type="entry name" value="RNA_pol_sigma_r3/r4-like"/>
</dbReference>
<dbReference type="Gene3D" id="1.10.1740.10">
    <property type="match status" value="1"/>
</dbReference>
<evidence type="ECO:0000259" key="7">
    <source>
        <dbReference type="Pfam" id="PF08281"/>
    </source>
</evidence>
<dbReference type="InterPro" id="IPR013249">
    <property type="entry name" value="RNA_pol_sigma70_r4_t2"/>
</dbReference>
<dbReference type="InterPro" id="IPR013325">
    <property type="entry name" value="RNA_pol_sigma_r2"/>
</dbReference>
<reference evidence="8 9" key="1">
    <citation type="submission" date="2020-08" db="EMBL/GenBank/DDBJ databases">
        <title>Whole genome shotgun sequence of Actinocatenispora thailandica NBRC 105041.</title>
        <authorList>
            <person name="Komaki H."/>
            <person name="Tamura T."/>
        </authorList>
    </citation>
    <scope>NUCLEOTIDE SEQUENCE [LARGE SCALE GENOMIC DNA]</scope>
    <source>
        <strain evidence="8 9">NBRC 105041</strain>
    </source>
</reference>
<dbReference type="PANTHER" id="PTHR43133">
    <property type="entry name" value="RNA POLYMERASE ECF-TYPE SIGMA FACTO"/>
    <property type="match status" value="1"/>
</dbReference>
<dbReference type="InterPro" id="IPR039425">
    <property type="entry name" value="RNA_pol_sigma-70-like"/>
</dbReference>
<dbReference type="InterPro" id="IPR014325">
    <property type="entry name" value="RNA_pol_sigma-E_actinobac"/>
</dbReference>
<dbReference type="RefSeq" id="WP_203962736.1">
    <property type="nucleotide sequence ID" value="NZ_AP023355.1"/>
</dbReference>
<keyword evidence="2" id="KW-0805">Transcription regulation</keyword>
<proteinExistence type="inferred from homology"/>
<comment type="similarity">
    <text evidence="1">Belongs to the sigma-70 factor family. ECF subfamily.</text>
</comment>
<evidence type="ECO:0000256" key="5">
    <source>
        <dbReference type="ARBA" id="ARBA00023163"/>
    </source>
</evidence>
<keyword evidence="4" id="KW-0238">DNA-binding</keyword>
<dbReference type="EMBL" id="AP023355">
    <property type="protein sequence ID" value="BCJ36344.1"/>
    <property type="molecule type" value="Genomic_DNA"/>
</dbReference>
<dbReference type="CDD" id="cd06171">
    <property type="entry name" value="Sigma70_r4"/>
    <property type="match status" value="1"/>
</dbReference>
<accession>A0A7R7DR99</accession>
<dbReference type="Proteomes" id="UP000611640">
    <property type="component" value="Chromosome"/>
</dbReference>
<keyword evidence="9" id="KW-1185">Reference proteome</keyword>
<keyword evidence="5" id="KW-0804">Transcription</keyword>
<dbReference type="GO" id="GO:0000428">
    <property type="term" value="C:DNA-directed RNA polymerase complex"/>
    <property type="evidence" value="ECO:0007669"/>
    <property type="project" value="UniProtKB-KW"/>
</dbReference>
<evidence type="ECO:0000313" key="8">
    <source>
        <dbReference type="EMBL" id="BCJ36344.1"/>
    </source>
</evidence>
<evidence type="ECO:0000256" key="3">
    <source>
        <dbReference type="ARBA" id="ARBA00023082"/>
    </source>
</evidence>
<dbReference type="GO" id="GO:0003677">
    <property type="term" value="F:DNA binding"/>
    <property type="evidence" value="ECO:0007669"/>
    <property type="project" value="UniProtKB-KW"/>
</dbReference>
<dbReference type="NCBIfam" id="TIGR02983">
    <property type="entry name" value="SigE-fam_strep"/>
    <property type="match status" value="1"/>
</dbReference>
<name>A0A7R7DR99_9ACTN</name>
<dbReference type="GO" id="GO:0016987">
    <property type="term" value="F:sigma factor activity"/>
    <property type="evidence" value="ECO:0007669"/>
    <property type="project" value="UniProtKB-KW"/>
</dbReference>
<evidence type="ECO:0000259" key="6">
    <source>
        <dbReference type="Pfam" id="PF04542"/>
    </source>
</evidence>
<evidence type="ECO:0000256" key="2">
    <source>
        <dbReference type="ARBA" id="ARBA00023015"/>
    </source>
</evidence>
<dbReference type="Gene3D" id="1.10.10.10">
    <property type="entry name" value="Winged helix-like DNA-binding domain superfamily/Winged helix DNA-binding domain"/>
    <property type="match status" value="1"/>
</dbReference>
<dbReference type="SUPFAM" id="SSF88659">
    <property type="entry name" value="Sigma3 and sigma4 domains of RNA polymerase sigma factors"/>
    <property type="match status" value="1"/>
</dbReference>
<dbReference type="InterPro" id="IPR014284">
    <property type="entry name" value="RNA_pol_sigma-70_dom"/>
</dbReference>
<dbReference type="InterPro" id="IPR036388">
    <property type="entry name" value="WH-like_DNA-bd_sf"/>
</dbReference>
<dbReference type="Pfam" id="PF08281">
    <property type="entry name" value="Sigma70_r4_2"/>
    <property type="match status" value="1"/>
</dbReference>
<gene>
    <name evidence="8" type="ORF">Athai_38470</name>
</gene>
<dbReference type="Pfam" id="PF04542">
    <property type="entry name" value="Sigma70_r2"/>
    <property type="match status" value="1"/>
</dbReference>
<dbReference type="SUPFAM" id="SSF88946">
    <property type="entry name" value="Sigma2 domain of RNA polymerase sigma factors"/>
    <property type="match status" value="1"/>
</dbReference>
<evidence type="ECO:0000256" key="1">
    <source>
        <dbReference type="ARBA" id="ARBA00010641"/>
    </source>
</evidence>
<feature type="domain" description="RNA polymerase sigma-70 region 2" evidence="6">
    <location>
        <begin position="12"/>
        <end position="77"/>
    </location>
</feature>
<evidence type="ECO:0000313" key="9">
    <source>
        <dbReference type="Proteomes" id="UP000611640"/>
    </source>
</evidence>
<sequence length="174" mass="19812">MGDARTGFDEFVRARSAALLRSAYLLTTDRQEAEDLLQEVLERLYVKWRRIDGAPEAYARRILTNQAINRWRRRSRRVREAPLYEHADEAVDDHADQLAVRGAVLHALRDLPMRQRAAVVLRYLDDLSEADTARIMGCSVGTVKSHTSRALAHLRSTLPDVFVPSSDTGTRSER</sequence>
<protein>
    <submittedName>
        <fullName evidence="8">DNA-directed RNA polymerase sigma-70 factor</fullName>
    </submittedName>
</protein>
<keyword evidence="3" id="KW-0731">Sigma factor</keyword>
<evidence type="ECO:0000256" key="4">
    <source>
        <dbReference type="ARBA" id="ARBA00023125"/>
    </source>
</evidence>
<dbReference type="NCBIfam" id="TIGR02937">
    <property type="entry name" value="sigma70-ECF"/>
    <property type="match status" value="1"/>
</dbReference>
<dbReference type="InterPro" id="IPR007627">
    <property type="entry name" value="RNA_pol_sigma70_r2"/>
</dbReference>
<keyword evidence="8" id="KW-0240">DNA-directed RNA polymerase</keyword>